<dbReference type="SUPFAM" id="SSF53474">
    <property type="entry name" value="alpha/beta-Hydrolases"/>
    <property type="match status" value="1"/>
</dbReference>
<reference evidence="2" key="2">
    <citation type="submission" date="2020-09" db="EMBL/GenBank/DDBJ databases">
        <authorList>
            <person name="Sun Q."/>
            <person name="Zhou Y."/>
        </authorList>
    </citation>
    <scope>NUCLEOTIDE SEQUENCE</scope>
    <source>
        <strain evidence="2">CGMCC 1.15320</strain>
    </source>
</reference>
<evidence type="ECO:0000259" key="1">
    <source>
        <dbReference type="Pfam" id="PF12697"/>
    </source>
</evidence>
<protein>
    <submittedName>
        <fullName evidence="2">Esterase</fullName>
    </submittedName>
</protein>
<sequence>MSDFVLVHCAQGGGWAWKFVAGELRARGHGVWAPSLTGLGDRKHLARPDVNLDTHIEDIVQLIQHEDLTNVVLVGWSYGGIVVTGVADQLPNRLSHVIYLDAEVPEHGHSLFDIAGEDFRRHMQASAERDGDGWRASFGSRESLDAEERLWIPDAKLRGWYLDRLVASPQPVETYRQPIHLTNHEKGSVARTFIRCTADGSSLDAILGPIAGRFKQHPIWRYREIDTNHCGPLVAPQLVANALVAASS</sequence>
<dbReference type="InterPro" id="IPR029058">
    <property type="entry name" value="AB_hydrolase_fold"/>
</dbReference>
<dbReference type="RefSeq" id="WP_188718956.1">
    <property type="nucleotide sequence ID" value="NZ_BMIF01000001.1"/>
</dbReference>
<dbReference type="GO" id="GO:0080032">
    <property type="term" value="F:methyl jasmonate esterase activity"/>
    <property type="evidence" value="ECO:0007669"/>
    <property type="project" value="TreeGrafter"/>
</dbReference>
<dbReference type="InterPro" id="IPR045889">
    <property type="entry name" value="MES/HNL"/>
</dbReference>
<dbReference type="PANTHER" id="PTHR10992">
    <property type="entry name" value="METHYLESTERASE FAMILY MEMBER"/>
    <property type="match status" value="1"/>
</dbReference>
<dbReference type="Pfam" id="PF12697">
    <property type="entry name" value="Abhydrolase_6"/>
    <property type="match status" value="1"/>
</dbReference>
<accession>A0A916RD58</accession>
<reference evidence="2" key="1">
    <citation type="journal article" date="2014" name="Int. J. Syst. Evol. Microbiol.">
        <title>Complete genome sequence of Corynebacterium casei LMG S-19264T (=DSM 44701T), isolated from a smear-ripened cheese.</title>
        <authorList>
            <consortium name="US DOE Joint Genome Institute (JGI-PGF)"/>
            <person name="Walter F."/>
            <person name="Albersmeier A."/>
            <person name="Kalinowski J."/>
            <person name="Ruckert C."/>
        </authorList>
    </citation>
    <scope>NUCLEOTIDE SEQUENCE</scope>
    <source>
        <strain evidence="2">CGMCC 1.15320</strain>
    </source>
</reference>
<gene>
    <name evidence="2" type="ORF">GCM10011385_00750</name>
</gene>
<dbReference type="Gene3D" id="3.40.50.1820">
    <property type="entry name" value="alpha/beta hydrolase"/>
    <property type="match status" value="1"/>
</dbReference>
<keyword evidence="3" id="KW-1185">Reference proteome</keyword>
<dbReference type="EMBL" id="BMIF01000001">
    <property type="protein sequence ID" value="GGA51328.1"/>
    <property type="molecule type" value="Genomic_DNA"/>
</dbReference>
<dbReference type="PANTHER" id="PTHR10992:SF1086">
    <property type="entry name" value="AB HYDROLASE-1 DOMAIN-CONTAINING PROTEIN"/>
    <property type="match status" value="1"/>
</dbReference>
<dbReference type="InterPro" id="IPR000073">
    <property type="entry name" value="AB_hydrolase_1"/>
</dbReference>
<name>A0A916RD58_9HYPH</name>
<dbReference type="AlphaFoldDB" id="A0A916RD58"/>
<evidence type="ECO:0000313" key="3">
    <source>
        <dbReference type="Proteomes" id="UP000636264"/>
    </source>
</evidence>
<comment type="caution">
    <text evidence="2">The sequence shown here is derived from an EMBL/GenBank/DDBJ whole genome shotgun (WGS) entry which is preliminary data.</text>
</comment>
<organism evidence="2 3">
    <name type="scientific">Nitratireductor aestuarii</name>
    <dbReference type="NCBI Taxonomy" id="1735103"/>
    <lineage>
        <taxon>Bacteria</taxon>
        <taxon>Pseudomonadati</taxon>
        <taxon>Pseudomonadota</taxon>
        <taxon>Alphaproteobacteria</taxon>
        <taxon>Hyphomicrobiales</taxon>
        <taxon>Phyllobacteriaceae</taxon>
        <taxon>Nitratireductor</taxon>
    </lineage>
</organism>
<evidence type="ECO:0000313" key="2">
    <source>
        <dbReference type="EMBL" id="GGA51328.1"/>
    </source>
</evidence>
<dbReference type="GO" id="GO:0080030">
    <property type="term" value="F:methyl indole-3-acetate esterase activity"/>
    <property type="evidence" value="ECO:0007669"/>
    <property type="project" value="TreeGrafter"/>
</dbReference>
<feature type="domain" description="AB hydrolase-1" evidence="1">
    <location>
        <begin position="4"/>
        <end position="241"/>
    </location>
</feature>
<dbReference type="Proteomes" id="UP000636264">
    <property type="component" value="Unassembled WGS sequence"/>
</dbReference>
<proteinExistence type="predicted"/>